<accession>A0A6I6EYS3</accession>
<reference evidence="1 2" key="1">
    <citation type="submission" date="2019-12" db="EMBL/GenBank/DDBJ databases">
        <title>Genome sequenceing of Clostridium bovifaecis.</title>
        <authorList>
            <person name="Yao Y."/>
        </authorList>
    </citation>
    <scope>NUCLEOTIDE SEQUENCE [LARGE SCALE GENOMIC DNA]</scope>
    <source>
        <strain evidence="1 2">BXX</strain>
    </source>
</reference>
<dbReference type="Proteomes" id="UP000422764">
    <property type="component" value="Chromosome"/>
</dbReference>
<name>A0A6I6EYS3_9CLOT</name>
<organism evidence="1 2">
    <name type="scientific">Clostridium bovifaecis</name>
    <dbReference type="NCBI Taxonomy" id="2184719"/>
    <lineage>
        <taxon>Bacteria</taxon>
        <taxon>Bacillati</taxon>
        <taxon>Bacillota</taxon>
        <taxon>Clostridia</taxon>
        <taxon>Eubacteriales</taxon>
        <taxon>Clostridiaceae</taxon>
        <taxon>Clostridium</taxon>
    </lineage>
</organism>
<evidence type="ECO:0000313" key="2">
    <source>
        <dbReference type="Proteomes" id="UP000422764"/>
    </source>
</evidence>
<protein>
    <submittedName>
        <fullName evidence="1">Uncharacterized protein</fullName>
    </submittedName>
</protein>
<dbReference type="EMBL" id="CP046522">
    <property type="protein sequence ID" value="QGU95441.1"/>
    <property type="molecule type" value="Genomic_DNA"/>
</dbReference>
<proteinExistence type="predicted"/>
<evidence type="ECO:0000313" key="1">
    <source>
        <dbReference type="EMBL" id="QGU95441.1"/>
    </source>
</evidence>
<sequence>MYILKNGIFRAVAVGENKEWGSFENQLKQLMGYMTLDTSFGFTIIFNKRVRLQTVLDKREEILKNFYVELNGKECFRVVDRIKEVDGITDVLVTTHRNPEKDNSYFKVYHFIINAKLDEREASAVQARE</sequence>
<keyword evidence="2" id="KW-1185">Reference proteome</keyword>
<gene>
    <name evidence="1" type="ORF">GOM49_10385</name>
</gene>
<dbReference type="AlphaFoldDB" id="A0A6I6EYS3"/>